<feature type="transmembrane region" description="Helical" evidence="2">
    <location>
        <begin position="57"/>
        <end position="81"/>
    </location>
</feature>
<comment type="caution">
    <text evidence="3">The sequence shown here is derived from an EMBL/GenBank/DDBJ whole genome shotgun (WGS) entry which is preliminary data.</text>
</comment>
<name>A0ABP8UKT0_9ACTN</name>
<keyword evidence="2" id="KW-0472">Membrane</keyword>
<dbReference type="EMBL" id="BAABHK010000013">
    <property type="protein sequence ID" value="GAA4634107.1"/>
    <property type="molecule type" value="Genomic_DNA"/>
</dbReference>
<protein>
    <recommendedName>
        <fullName evidence="5">Integral membrane protein</fullName>
    </recommendedName>
</protein>
<sequence length="306" mass="32755">MNAEAGSTNGAGGGFAAAGPGGGDIAYRTQSLKFVPMELSLDESVSWRALYSLAMRAAVISLMLFSLFILLGVFSLFLGTASGLETLAVLGFFISGCVYWLVLLLSQSGEPIAEWRTLLENNAPAAASSYAAIYGSLARRRIPVHAAAMRIRSDILNPEVVNNRLVIPERYYVAYVSVFPYGTSLYVGWMMWRVRRGYQLIGIFIKDVIGGIFGRSGSVGQMLRTEKVRAMREAVHSAVREGVEVAVQGVEVPIASTFGRDLPIQDMHLTVGQAAPSPVAEGWNPAAGAPSPSPSPILPNDGSVRN</sequence>
<keyword evidence="2" id="KW-0812">Transmembrane</keyword>
<gene>
    <name evidence="3" type="ORF">GCM10023196_074320</name>
</gene>
<keyword evidence="4" id="KW-1185">Reference proteome</keyword>
<reference evidence="4" key="1">
    <citation type="journal article" date="2019" name="Int. J. Syst. Evol. Microbiol.">
        <title>The Global Catalogue of Microorganisms (GCM) 10K type strain sequencing project: providing services to taxonomists for standard genome sequencing and annotation.</title>
        <authorList>
            <consortium name="The Broad Institute Genomics Platform"/>
            <consortium name="The Broad Institute Genome Sequencing Center for Infectious Disease"/>
            <person name="Wu L."/>
            <person name="Ma J."/>
        </authorList>
    </citation>
    <scope>NUCLEOTIDE SEQUENCE [LARGE SCALE GENOMIC DNA]</scope>
    <source>
        <strain evidence="4">JCM 17939</strain>
    </source>
</reference>
<accession>A0ABP8UKT0</accession>
<proteinExistence type="predicted"/>
<evidence type="ECO:0000313" key="4">
    <source>
        <dbReference type="Proteomes" id="UP001501442"/>
    </source>
</evidence>
<evidence type="ECO:0008006" key="5">
    <source>
        <dbReference type="Google" id="ProtNLM"/>
    </source>
</evidence>
<feature type="transmembrane region" description="Helical" evidence="2">
    <location>
        <begin position="172"/>
        <end position="192"/>
    </location>
</feature>
<dbReference type="Proteomes" id="UP001501442">
    <property type="component" value="Unassembled WGS sequence"/>
</dbReference>
<evidence type="ECO:0000313" key="3">
    <source>
        <dbReference type="EMBL" id="GAA4634107.1"/>
    </source>
</evidence>
<feature type="transmembrane region" description="Helical" evidence="2">
    <location>
        <begin position="87"/>
        <end position="106"/>
    </location>
</feature>
<evidence type="ECO:0000256" key="2">
    <source>
        <dbReference type="SAM" id="Phobius"/>
    </source>
</evidence>
<evidence type="ECO:0000256" key="1">
    <source>
        <dbReference type="SAM" id="MobiDB-lite"/>
    </source>
</evidence>
<keyword evidence="2" id="KW-1133">Transmembrane helix</keyword>
<organism evidence="3 4">
    <name type="scientific">Actinoallomurus vinaceus</name>
    <dbReference type="NCBI Taxonomy" id="1080074"/>
    <lineage>
        <taxon>Bacteria</taxon>
        <taxon>Bacillati</taxon>
        <taxon>Actinomycetota</taxon>
        <taxon>Actinomycetes</taxon>
        <taxon>Streptosporangiales</taxon>
        <taxon>Thermomonosporaceae</taxon>
        <taxon>Actinoallomurus</taxon>
    </lineage>
</organism>
<feature type="region of interest" description="Disordered" evidence="1">
    <location>
        <begin position="280"/>
        <end position="306"/>
    </location>
</feature>